<dbReference type="SMART" id="SM00205">
    <property type="entry name" value="THN"/>
    <property type="match status" value="2"/>
</dbReference>
<dbReference type="PRINTS" id="PR00347">
    <property type="entry name" value="THAUMATIN"/>
</dbReference>
<evidence type="ECO:0000313" key="4">
    <source>
        <dbReference type="Proteomes" id="UP001515500"/>
    </source>
</evidence>
<dbReference type="RefSeq" id="XP_039140555.1">
    <property type="nucleotide sequence ID" value="XM_039284621.1"/>
</dbReference>
<evidence type="ECO:0000313" key="5">
    <source>
        <dbReference type="RefSeq" id="XP_039140555.1"/>
    </source>
</evidence>
<keyword evidence="3" id="KW-0472">Membrane</keyword>
<sequence>MKTSKKQRPASQHNQCNIIIIIYIMFILIFSFLVFPLCHAAIFDIVNQCSYTIWPAAIPGGGSKLEPGQNWTIFVNPGMDDARIWARTGCTFNSSGYCQCETGDCDGLLECQTYGSSPNTLAEFTLNGFNNLDFIDVSLVEGFNVPMEFSPIAGCNHVIQYSTNITGQCPDELKTSGGCNNPCTVFKTDEYCCTSGNCKPTNYSNIFKGLCPNAYSYVMDDESNTFTCIGGTDYKVVFCPNNNETKSNPPPSSAGSATFDIVNNCSYTVWAAAVPGGGQKLDNGQSWTLAFRKGTTGGRVWARTGCNFDNSGHGSCETGDCNGLLECQAYGNPPNTIAEFALNQYGNLDYIDISLVDGFNVPMDFSPTGGCARGIQCSADINGQCPTVLKATGGCNNPCTVFKTNEYCCTSGSSCQATDYSKFFKNLCPDAYSYPTDTSTFTCPAGTNYKVVFCP</sequence>
<organism evidence="4 5">
    <name type="scientific">Dioscorea cayennensis subsp. rotundata</name>
    <name type="common">White Guinea yam</name>
    <name type="synonym">Dioscorea rotundata</name>
    <dbReference type="NCBI Taxonomy" id="55577"/>
    <lineage>
        <taxon>Eukaryota</taxon>
        <taxon>Viridiplantae</taxon>
        <taxon>Streptophyta</taxon>
        <taxon>Embryophyta</taxon>
        <taxon>Tracheophyta</taxon>
        <taxon>Spermatophyta</taxon>
        <taxon>Magnoliopsida</taxon>
        <taxon>Liliopsida</taxon>
        <taxon>Dioscoreales</taxon>
        <taxon>Dioscoreaceae</taxon>
        <taxon>Dioscorea</taxon>
    </lineage>
</organism>
<keyword evidence="2" id="KW-1015">Disulfide bond</keyword>
<proteinExistence type="inferred from homology"/>
<dbReference type="InterPro" id="IPR001938">
    <property type="entry name" value="Thaumatin"/>
</dbReference>
<evidence type="ECO:0000256" key="2">
    <source>
        <dbReference type="ARBA" id="ARBA00023157"/>
    </source>
</evidence>
<keyword evidence="3" id="KW-1133">Transmembrane helix</keyword>
<keyword evidence="3" id="KW-0812">Transmembrane</keyword>
<dbReference type="CDD" id="cd09217">
    <property type="entry name" value="TLP-P"/>
    <property type="match status" value="1"/>
</dbReference>
<evidence type="ECO:0000256" key="1">
    <source>
        <dbReference type="ARBA" id="ARBA00010607"/>
    </source>
</evidence>
<dbReference type="FunFam" id="2.60.110.10:FF:000003">
    <property type="entry name" value="Thaumatin I"/>
    <property type="match status" value="2"/>
</dbReference>
<protein>
    <submittedName>
        <fullName evidence="5">Uncharacterized protein LOC120277780</fullName>
    </submittedName>
</protein>
<comment type="similarity">
    <text evidence="1">Belongs to the thaumatin family.</text>
</comment>
<accession>A0AB40CPU1</accession>
<dbReference type="Pfam" id="PF00314">
    <property type="entry name" value="Thaumatin"/>
    <property type="match status" value="2"/>
</dbReference>
<dbReference type="AlphaFoldDB" id="A0AB40CPU1"/>
<dbReference type="GeneID" id="120277780"/>
<dbReference type="SUPFAM" id="SSF49870">
    <property type="entry name" value="Osmotin, thaumatin-like protein"/>
    <property type="match status" value="2"/>
</dbReference>
<evidence type="ECO:0000256" key="3">
    <source>
        <dbReference type="SAM" id="Phobius"/>
    </source>
</evidence>
<gene>
    <name evidence="5" type="primary">LOC120277780</name>
</gene>
<dbReference type="PROSITE" id="PS51367">
    <property type="entry name" value="THAUMATIN_2"/>
    <property type="match status" value="2"/>
</dbReference>
<dbReference type="InterPro" id="IPR017949">
    <property type="entry name" value="Thaumatin_CS"/>
</dbReference>
<name>A0AB40CPU1_DIOCR</name>
<keyword evidence="4" id="KW-1185">Reference proteome</keyword>
<reference evidence="5" key="1">
    <citation type="submission" date="2025-08" db="UniProtKB">
        <authorList>
            <consortium name="RefSeq"/>
        </authorList>
    </citation>
    <scope>IDENTIFICATION</scope>
</reference>
<dbReference type="PROSITE" id="PS00316">
    <property type="entry name" value="THAUMATIN_1"/>
    <property type="match status" value="1"/>
</dbReference>
<dbReference type="Proteomes" id="UP001515500">
    <property type="component" value="Chromosome 15"/>
</dbReference>
<dbReference type="InterPro" id="IPR037176">
    <property type="entry name" value="Osmotin/thaumatin-like_sf"/>
</dbReference>
<dbReference type="PANTHER" id="PTHR31048">
    <property type="entry name" value="OS03G0233200 PROTEIN"/>
    <property type="match status" value="1"/>
</dbReference>
<dbReference type="Gene3D" id="2.60.110.10">
    <property type="entry name" value="Thaumatin"/>
    <property type="match status" value="2"/>
</dbReference>
<feature type="transmembrane region" description="Helical" evidence="3">
    <location>
        <begin position="20"/>
        <end position="43"/>
    </location>
</feature>